<dbReference type="Pfam" id="PF12222">
    <property type="entry name" value="PNGaseA"/>
    <property type="match status" value="1"/>
</dbReference>
<evidence type="ECO:0000313" key="4">
    <source>
        <dbReference type="Proteomes" id="UP001180020"/>
    </source>
</evidence>
<evidence type="ECO:0000259" key="2">
    <source>
        <dbReference type="Pfam" id="PF13966"/>
    </source>
</evidence>
<dbReference type="Pfam" id="PF13966">
    <property type="entry name" value="zf-RVT"/>
    <property type="match status" value="1"/>
</dbReference>
<sequence>MRRGLREEEIVQFGELPGLLQAWSLKADAEDTVCWAGKPGQKNSVRLDYRWWNREAATNDTFNARAAILWRVKMPLKNRLVTKVFRTRWRPLEAVECALCGEEAEMIEHLFCQCPVVSRLWDRLSVVTGQRISLRTMEDLWEVARCMRKRNDKSKAGLVGLSIIPTRTWTIWRMRNEIIFRGFVFYFENLWEMMAQAIKDWRIRLCGISKLTLPIPSNDPNCSITLLSHDFANTVGSPPTTVPFSPPSDACPDLLQWTRAVLLFSASSAGDQYDRIAAVWLGGVELLRTSTAEPTESGVRWTVRKDVTRYASLFRRNTGPPANLSVMLENIVNDVYTGVYSVNVSLVLYEDEKSRVSEAADLVIPISESDGDGGSWFRISGSETRAKPVELPRNAYKAVLEIYASPHSDDEFWYSNPPDEYIQANGLRTGRGGGAFREIVATVDGAVVGSVVPFPVVYTGGIVPLFWSAVVGIGAFDVPSYELDLTPFVGAIADGRAHAFGLGVTDAEPYWLVDANLHVWLDPGSSVVEAKVVEYRAPYVSIDRETEFVGLDGKFEIEAERRLVFAGWANSSVLGNVTTIIQHKFKFKSKIKIDREGNHKQTKMEHKSEARIRVKNDSGKFVSMMRRKRSYLLTIETKTLPESNKTRYLSRTNLSHALLASHKRSSSVIGRGFVASFSNEQVSDGWMRVEDHSVLEGAATTRQSLRYVGEEVGDCNYREVSATGEDGAILASYASPVKKWGL</sequence>
<dbReference type="InterPro" id="IPR026960">
    <property type="entry name" value="RVT-Znf"/>
</dbReference>
<feature type="domain" description="Peptide N-acetyl-beta-D-glucosaminyl asparaginase amidase A N-terminal" evidence="1">
    <location>
        <begin position="217"/>
        <end position="536"/>
    </location>
</feature>
<dbReference type="InterPro" id="IPR056948">
    <property type="entry name" value="PNGaseA_N"/>
</dbReference>
<name>A0AAV9F4S9_ACOCL</name>
<dbReference type="EMBL" id="JAUJYO010000003">
    <property type="protein sequence ID" value="KAK1320431.1"/>
    <property type="molecule type" value="Genomic_DNA"/>
</dbReference>
<dbReference type="PANTHER" id="PTHR31104">
    <property type="entry name" value="PEPTIDE-N4-(N-ACETYL-BETA-GLUCOSAMINYL)ASPARAGINE AMIDASE A PROTEIN"/>
    <property type="match status" value="1"/>
</dbReference>
<reference evidence="3" key="1">
    <citation type="journal article" date="2023" name="Nat. Commun.">
        <title>Diploid and tetraploid genomes of Acorus and the evolution of monocots.</title>
        <authorList>
            <person name="Ma L."/>
            <person name="Liu K.W."/>
            <person name="Li Z."/>
            <person name="Hsiao Y.Y."/>
            <person name="Qi Y."/>
            <person name="Fu T."/>
            <person name="Tang G.D."/>
            <person name="Zhang D."/>
            <person name="Sun W.H."/>
            <person name="Liu D.K."/>
            <person name="Li Y."/>
            <person name="Chen G.Z."/>
            <person name="Liu X.D."/>
            <person name="Liao X.Y."/>
            <person name="Jiang Y.T."/>
            <person name="Yu X."/>
            <person name="Hao Y."/>
            <person name="Huang J."/>
            <person name="Zhao X.W."/>
            <person name="Ke S."/>
            <person name="Chen Y.Y."/>
            <person name="Wu W.L."/>
            <person name="Hsu J.L."/>
            <person name="Lin Y.F."/>
            <person name="Huang M.D."/>
            <person name="Li C.Y."/>
            <person name="Huang L."/>
            <person name="Wang Z.W."/>
            <person name="Zhao X."/>
            <person name="Zhong W.Y."/>
            <person name="Peng D.H."/>
            <person name="Ahmad S."/>
            <person name="Lan S."/>
            <person name="Zhang J.S."/>
            <person name="Tsai W.C."/>
            <person name="Van de Peer Y."/>
            <person name="Liu Z.J."/>
        </authorList>
    </citation>
    <scope>NUCLEOTIDE SEQUENCE</scope>
    <source>
        <strain evidence="3">CP</strain>
    </source>
</reference>
<evidence type="ECO:0000313" key="3">
    <source>
        <dbReference type="EMBL" id="KAK1320431.1"/>
    </source>
</evidence>
<dbReference type="InterPro" id="IPR021102">
    <property type="entry name" value="PNGase_A"/>
</dbReference>
<reference evidence="3" key="2">
    <citation type="submission" date="2023-06" db="EMBL/GenBank/DDBJ databases">
        <authorList>
            <person name="Ma L."/>
            <person name="Liu K.-W."/>
            <person name="Li Z."/>
            <person name="Hsiao Y.-Y."/>
            <person name="Qi Y."/>
            <person name="Fu T."/>
            <person name="Tang G."/>
            <person name="Zhang D."/>
            <person name="Sun W.-H."/>
            <person name="Liu D.-K."/>
            <person name="Li Y."/>
            <person name="Chen G.-Z."/>
            <person name="Liu X.-D."/>
            <person name="Liao X.-Y."/>
            <person name="Jiang Y.-T."/>
            <person name="Yu X."/>
            <person name="Hao Y."/>
            <person name="Huang J."/>
            <person name="Zhao X.-W."/>
            <person name="Ke S."/>
            <person name="Chen Y.-Y."/>
            <person name="Wu W.-L."/>
            <person name="Hsu J.-L."/>
            <person name="Lin Y.-F."/>
            <person name="Huang M.-D."/>
            <person name="Li C.-Y."/>
            <person name="Huang L."/>
            <person name="Wang Z.-W."/>
            <person name="Zhao X."/>
            <person name="Zhong W.-Y."/>
            <person name="Peng D.-H."/>
            <person name="Ahmad S."/>
            <person name="Lan S."/>
            <person name="Zhang J.-S."/>
            <person name="Tsai W.-C."/>
            <person name="Van De Peer Y."/>
            <person name="Liu Z.-J."/>
        </authorList>
    </citation>
    <scope>NUCLEOTIDE SEQUENCE</scope>
    <source>
        <strain evidence="3">CP</strain>
        <tissue evidence="3">Leaves</tissue>
    </source>
</reference>
<keyword evidence="4" id="KW-1185">Reference proteome</keyword>
<feature type="domain" description="Reverse transcriptase zinc-binding" evidence="2">
    <location>
        <begin position="67"/>
        <end position="121"/>
    </location>
</feature>
<accession>A0AAV9F4S9</accession>
<protein>
    <recommendedName>
        <fullName evidence="5">Peptide-N4-(N-acetyl-beta-glucosaminyl)asparagine amidase A</fullName>
    </recommendedName>
</protein>
<organism evidence="3 4">
    <name type="scientific">Acorus calamus</name>
    <name type="common">Sweet flag</name>
    <dbReference type="NCBI Taxonomy" id="4465"/>
    <lineage>
        <taxon>Eukaryota</taxon>
        <taxon>Viridiplantae</taxon>
        <taxon>Streptophyta</taxon>
        <taxon>Embryophyta</taxon>
        <taxon>Tracheophyta</taxon>
        <taxon>Spermatophyta</taxon>
        <taxon>Magnoliopsida</taxon>
        <taxon>Liliopsida</taxon>
        <taxon>Acoraceae</taxon>
        <taxon>Acorus</taxon>
    </lineage>
</organism>
<comment type="caution">
    <text evidence="3">The sequence shown here is derived from an EMBL/GenBank/DDBJ whole genome shotgun (WGS) entry which is preliminary data.</text>
</comment>
<evidence type="ECO:0000259" key="1">
    <source>
        <dbReference type="Pfam" id="PF12222"/>
    </source>
</evidence>
<dbReference type="Proteomes" id="UP001180020">
    <property type="component" value="Unassembled WGS sequence"/>
</dbReference>
<gene>
    <name evidence="3" type="ORF">QJS10_CPA03g01130</name>
</gene>
<evidence type="ECO:0008006" key="5">
    <source>
        <dbReference type="Google" id="ProtNLM"/>
    </source>
</evidence>
<proteinExistence type="predicted"/>
<dbReference type="AlphaFoldDB" id="A0AAV9F4S9"/>